<gene>
    <name evidence="1" type="ORF">AB8B23_02870</name>
</gene>
<dbReference type="KEGG" id="lmes:AB8B23_02870"/>
<reference evidence="1" key="1">
    <citation type="submission" date="2024-07" db="EMBL/GenBank/DDBJ databases">
        <authorList>
            <person name="Li X.-J."/>
            <person name="Wang X."/>
        </authorList>
    </citation>
    <scope>NUCLEOTIDE SEQUENCE</scope>
    <source>
        <strain evidence="1">HSP-342</strain>
    </source>
</reference>
<organism evidence="1">
    <name type="scientific">Leptotrichia mesophila</name>
    <dbReference type="NCBI Taxonomy" id="3239303"/>
    <lineage>
        <taxon>Bacteria</taxon>
        <taxon>Fusobacteriati</taxon>
        <taxon>Fusobacteriota</taxon>
        <taxon>Fusobacteriia</taxon>
        <taxon>Fusobacteriales</taxon>
        <taxon>Leptotrichiaceae</taxon>
        <taxon>Leptotrichia</taxon>
    </lineage>
</organism>
<sequence>MDFIMLSCKKRFKKSLKIVFAAIIFFIVSILSFSAKSEFLAIGNLKIVRQEPLVIKSEDLNITIEKNGIIKVNSVYVFQNIGNYNVKSTFMFWLDTNVEKTGKEDFSNKNTNNRGKFVQNIKFLANRKKAQNLRAVIKFDENIYQNQIMDNIQREWFAISKVIPPQEEGKIVVRYDLANTGFSRNKDFVYSFDLVDNFFNKNKTEALNINIYNKSNLKIKSINFKDYKFRNVSKSNTKEYYELAKNEVNLDGRLVIKFK</sequence>
<evidence type="ECO:0008006" key="2">
    <source>
        <dbReference type="Google" id="ProtNLM"/>
    </source>
</evidence>
<accession>A0AB39VCL8</accession>
<evidence type="ECO:0000313" key="1">
    <source>
        <dbReference type="EMBL" id="XDU65116.1"/>
    </source>
</evidence>
<dbReference type="RefSeq" id="WP_369713315.1">
    <property type="nucleotide sequence ID" value="NZ_CP165646.1"/>
</dbReference>
<dbReference type="AlphaFoldDB" id="A0AB39VCL8"/>
<name>A0AB39VCL8_9FUSO</name>
<dbReference type="EMBL" id="CP165646">
    <property type="protein sequence ID" value="XDU65116.1"/>
    <property type="molecule type" value="Genomic_DNA"/>
</dbReference>
<proteinExistence type="predicted"/>
<protein>
    <recommendedName>
        <fullName evidence="2">DUF2393 domain-containing protein</fullName>
    </recommendedName>
</protein>